<gene>
    <name evidence="3" type="ORF">M011DRAFT_399541</name>
</gene>
<feature type="signal peptide" evidence="2">
    <location>
        <begin position="1"/>
        <end position="18"/>
    </location>
</feature>
<feature type="chain" id="PRO_5025424808" description="Malate dehydrogenase" evidence="2">
    <location>
        <begin position="19"/>
        <end position="213"/>
    </location>
</feature>
<accession>A0A6A6VGK9</accession>
<sequence length="213" mass="22708">MHNIFFFTAFALPLLTFAAPTTYPRSSIRRLPRQSTNITSPPCDLSTLRQPPNTLPPPSSDETLLLVALGLGTQNYTCTSATTPPTQIGAVATLYDASCTLASSGSENAQNSIYETTDPIGTHYFTDSTTPVFDIQALGGNTVVKRADSMTAPGAQGKNVPWLLLARTEASESKARKVYRVETVGGVAPASCEGVEAGTVLTVGYEAQYWFYG</sequence>
<dbReference type="PANTHER" id="PTHR35567">
    <property type="entry name" value="MALATE DEHYDROGENASE (AFU_ORTHOLOGUE AFUA_2G13800)"/>
    <property type="match status" value="1"/>
</dbReference>
<organism evidence="3 4">
    <name type="scientific">Sporormia fimetaria CBS 119925</name>
    <dbReference type="NCBI Taxonomy" id="1340428"/>
    <lineage>
        <taxon>Eukaryota</taxon>
        <taxon>Fungi</taxon>
        <taxon>Dikarya</taxon>
        <taxon>Ascomycota</taxon>
        <taxon>Pezizomycotina</taxon>
        <taxon>Dothideomycetes</taxon>
        <taxon>Pleosporomycetidae</taxon>
        <taxon>Pleosporales</taxon>
        <taxon>Sporormiaceae</taxon>
        <taxon>Sporormia</taxon>
    </lineage>
</organism>
<dbReference type="OrthoDB" id="1859733at2759"/>
<dbReference type="Pfam" id="PF11937">
    <property type="entry name" value="DUF3455"/>
    <property type="match status" value="1"/>
</dbReference>
<name>A0A6A6VGK9_9PLEO</name>
<dbReference type="Proteomes" id="UP000799440">
    <property type="component" value="Unassembled WGS sequence"/>
</dbReference>
<evidence type="ECO:0000313" key="3">
    <source>
        <dbReference type="EMBL" id="KAF2748929.1"/>
    </source>
</evidence>
<feature type="region of interest" description="Disordered" evidence="1">
    <location>
        <begin position="28"/>
        <end position="59"/>
    </location>
</feature>
<protein>
    <recommendedName>
        <fullName evidence="5">Malate dehydrogenase</fullName>
    </recommendedName>
</protein>
<proteinExistence type="predicted"/>
<dbReference type="AlphaFoldDB" id="A0A6A6VGK9"/>
<keyword evidence="2" id="KW-0732">Signal</keyword>
<evidence type="ECO:0000256" key="2">
    <source>
        <dbReference type="SAM" id="SignalP"/>
    </source>
</evidence>
<reference evidence="3" key="1">
    <citation type="journal article" date="2020" name="Stud. Mycol.">
        <title>101 Dothideomycetes genomes: a test case for predicting lifestyles and emergence of pathogens.</title>
        <authorList>
            <person name="Haridas S."/>
            <person name="Albert R."/>
            <person name="Binder M."/>
            <person name="Bloem J."/>
            <person name="Labutti K."/>
            <person name="Salamov A."/>
            <person name="Andreopoulos B."/>
            <person name="Baker S."/>
            <person name="Barry K."/>
            <person name="Bills G."/>
            <person name="Bluhm B."/>
            <person name="Cannon C."/>
            <person name="Castanera R."/>
            <person name="Culley D."/>
            <person name="Daum C."/>
            <person name="Ezra D."/>
            <person name="Gonzalez J."/>
            <person name="Henrissat B."/>
            <person name="Kuo A."/>
            <person name="Liang C."/>
            <person name="Lipzen A."/>
            <person name="Lutzoni F."/>
            <person name="Magnuson J."/>
            <person name="Mondo S."/>
            <person name="Nolan M."/>
            <person name="Ohm R."/>
            <person name="Pangilinan J."/>
            <person name="Park H.-J."/>
            <person name="Ramirez L."/>
            <person name="Alfaro M."/>
            <person name="Sun H."/>
            <person name="Tritt A."/>
            <person name="Yoshinaga Y."/>
            <person name="Zwiers L.-H."/>
            <person name="Turgeon B."/>
            <person name="Goodwin S."/>
            <person name="Spatafora J."/>
            <person name="Crous P."/>
            <person name="Grigoriev I."/>
        </authorList>
    </citation>
    <scope>NUCLEOTIDE SEQUENCE</scope>
    <source>
        <strain evidence="3">CBS 119925</strain>
    </source>
</reference>
<evidence type="ECO:0000313" key="4">
    <source>
        <dbReference type="Proteomes" id="UP000799440"/>
    </source>
</evidence>
<dbReference type="EMBL" id="MU006567">
    <property type="protein sequence ID" value="KAF2748929.1"/>
    <property type="molecule type" value="Genomic_DNA"/>
</dbReference>
<evidence type="ECO:0008006" key="5">
    <source>
        <dbReference type="Google" id="ProtNLM"/>
    </source>
</evidence>
<keyword evidence="4" id="KW-1185">Reference proteome</keyword>
<dbReference type="PANTHER" id="PTHR35567:SF11">
    <property type="entry name" value="MALATE DEHYDROGENASE (AFU_ORTHOLOGUE AFUA_2G13800)"/>
    <property type="match status" value="1"/>
</dbReference>
<dbReference type="InterPro" id="IPR021851">
    <property type="entry name" value="DUF3455"/>
</dbReference>
<evidence type="ECO:0000256" key="1">
    <source>
        <dbReference type="SAM" id="MobiDB-lite"/>
    </source>
</evidence>